<name>A0A0F9RHA4_9ZZZZ</name>
<evidence type="ECO:0008006" key="2">
    <source>
        <dbReference type="Google" id="ProtNLM"/>
    </source>
</evidence>
<gene>
    <name evidence="1" type="ORF">LCGC14_0646160</name>
</gene>
<sequence>MNLVRSLLCLALLSPLVAEADDNWLSYDHLYLQGGTYTHYKSSSDYSGPDILVSLEAVKKNDWLYGLALFDNSFGQFSQYVYAGKIWNYHDSFEGFHSRVTAGLLHGYRGEYQDNIPFNGLGTAPAIIPSVGYKAGRYGADVSMLGFAGLLMTVGLDL</sequence>
<protein>
    <recommendedName>
        <fullName evidence="2">Sn-glycerol-3-phosphate transporter</fullName>
    </recommendedName>
</protein>
<accession>A0A0F9RHA4</accession>
<comment type="caution">
    <text evidence="1">The sequence shown here is derived from an EMBL/GenBank/DDBJ whole genome shotgun (WGS) entry which is preliminary data.</text>
</comment>
<dbReference type="AlphaFoldDB" id="A0A0F9RHA4"/>
<evidence type="ECO:0000313" key="1">
    <source>
        <dbReference type="EMBL" id="KKN49112.1"/>
    </source>
</evidence>
<proteinExistence type="predicted"/>
<organism evidence="1">
    <name type="scientific">marine sediment metagenome</name>
    <dbReference type="NCBI Taxonomy" id="412755"/>
    <lineage>
        <taxon>unclassified sequences</taxon>
        <taxon>metagenomes</taxon>
        <taxon>ecological metagenomes</taxon>
    </lineage>
</organism>
<reference evidence="1" key="1">
    <citation type="journal article" date="2015" name="Nature">
        <title>Complex archaea that bridge the gap between prokaryotes and eukaryotes.</title>
        <authorList>
            <person name="Spang A."/>
            <person name="Saw J.H."/>
            <person name="Jorgensen S.L."/>
            <person name="Zaremba-Niedzwiedzka K."/>
            <person name="Martijn J."/>
            <person name="Lind A.E."/>
            <person name="van Eijk R."/>
            <person name="Schleper C."/>
            <person name="Guy L."/>
            <person name="Ettema T.J."/>
        </authorList>
    </citation>
    <scope>NUCLEOTIDE SEQUENCE</scope>
</reference>
<dbReference type="EMBL" id="LAZR01001184">
    <property type="protein sequence ID" value="KKN49112.1"/>
    <property type="molecule type" value="Genomic_DNA"/>
</dbReference>